<evidence type="ECO:0000313" key="4">
    <source>
        <dbReference type="Proteomes" id="UP001257277"/>
    </source>
</evidence>
<reference evidence="3 4" key="1">
    <citation type="submission" date="2023-09" db="EMBL/GenBank/DDBJ databases">
        <title>Novel taxa isolated from Blanes Bay.</title>
        <authorList>
            <person name="Rey-Velasco X."/>
            <person name="Lucena T."/>
        </authorList>
    </citation>
    <scope>NUCLEOTIDE SEQUENCE [LARGE SCALE GENOMIC DNA]</scope>
    <source>
        <strain evidence="3 4">S356</strain>
    </source>
</reference>
<dbReference type="SUPFAM" id="SSF55811">
    <property type="entry name" value="Nudix"/>
    <property type="match status" value="1"/>
</dbReference>
<keyword evidence="1" id="KW-0378">Hydrolase</keyword>
<dbReference type="EMBL" id="JAVTTO010000007">
    <property type="protein sequence ID" value="MDT7833528.1"/>
    <property type="molecule type" value="Genomic_DNA"/>
</dbReference>
<name>A0ABU3LKC3_9FLAO</name>
<dbReference type="InterPro" id="IPR000086">
    <property type="entry name" value="NUDIX_hydrolase_dom"/>
</dbReference>
<protein>
    <submittedName>
        <fullName evidence="3">NUDIX domain-containing protein</fullName>
    </submittedName>
</protein>
<dbReference type="PANTHER" id="PTHR10885">
    <property type="entry name" value="ISOPENTENYL-DIPHOSPHATE DELTA-ISOMERASE"/>
    <property type="match status" value="1"/>
</dbReference>
<accession>A0ABU3LKC3</accession>
<dbReference type="PROSITE" id="PS00893">
    <property type="entry name" value="NUDIX_BOX"/>
    <property type="match status" value="1"/>
</dbReference>
<evidence type="ECO:0000256" key="1">
    <source>
        <dbReference type="ARBA" id="ARBA00022801"/>
    </source>
</evidence>
<feature type="domain" description="Nudix hydrolase" evidence="2">
    <location>
        <begin position="29"/>
        <end position="173"/>
    </location>
</feature>
<dbReference type="InterPro" id="IPR020084">
    <property type="entry name" value="NUDIX_hydrolase_CS"/>
</dbReference>
<dbReference type="InterPro" id="IPR015797">
    <property type="entry name" value="NUDIX_hydrolase-like_dom_sf"/>
</dbReference>
<dbReference type="PANTHER" id="PTHR10885:SF20">
    <property type="entry name" value="NUDIX HYDROLASE DOMAIN-CONTAINING PROTEIN"/>
    <property type="match status" value="1"/>
</dbReference>
<proteinExistence type="predicted"/>
<dbReference type="PROSITE" id="PS51462">
    <property type="entry name" value="NUDIX"/>
    <property type="match status" value="1"/>
</dbReference>
<organism evidence="3 4">
    <name type="scientific">Asprobacillus argus</name>
    <dbReference type="NCBI Taxonomy" id="3076534"/>
    <lineage>
        <taxon>Bacteria</taxon>
        <taxon>Pseudomonadati</taxon>
        <taxon>Bacteroidota</taxon>
        <taxon>Flavobacteriia</taxon>
        <taxon>Flavobacteriales</taxon>
        <taxon>Flavobacteriaceae</taxon>
        <taxon>Asprobacillus</taxon>
    </lineage>
</organism>
<dbReference type="CDD" id="cd04692">
    <property type="entry name" value="NUDIX_Hydrolase"/>
    <property type="match status" value="1"/>
</dbReference>
<dbReference type="Proteomes" id="UP001257277">
    <property type="component" value="Unassembled WGS sequence"/>
</dbReference>
<keyword evidence="4" id="KW-1185">Reference proteome</keyword>
<sequence>MDEFIDILTTDGTPTGNSCLKSIAHQKGYYHATVHVWFYTSNKQLLLQKRGAQKKTYPNRWDVSVAGHVHAGESIENAAVREILEEIGLDVTKNQLRKIAVRKGERSHPNGIQDNEFYHVFLCELTKSVEELSMQEEEVDDLKLFEFNVLKSTNKKISLVPDTSEYYQFIISTIEAILG</sequence>
<dbReference type="Gene3D" id="3.90.79.10">
    <property type="entry name" value="Nucleoside Triphosphate Pyrophosphohydrolase"/>
    <property type="match status" value="1"/>
</dbReference>
<dbReference type="RefSeq" id="WP_349242781.1">
    <property type="nucleotide sequence ID" value="NZ_JAVTTO010000007.1"/>
</dbReference>
<evidence type="ECO:0000259" key="2">
    <source>
        <dbReference type="PROSITE" id="PS51462"/>
    </source>
</evidence>
<comment type="caution">
    <text evidence="3">The sequence shown here is derived from an EMBL/GenBank/DDBJ whole genome shotgun (WGS) entry which is preliminary data.</text>
</comment>
<evidence type="ECO:0000313" key="3">
    <source>
        <dbReference type="EMBL" id="MDT7833528.1"/>
    </source>
</evidence>
<dbReference type="Pfam" id="PF00293">
    <property type="entry name" value="NUDIX"/>
    <property type="match status" value="1"/>
</dbReference>
<gene>
    <name evidence="3" type="ORF">RQM59_14170</name>
</gene>